<dbReference type="PANTHER" id="PTHR43708:SF5">
    <property type="entry name" value="CONSERVED EXPRESSED OXIDOREDUCTASE (EUROFUNG)-RELATED"/>
    <property type="match status" value="1"/>
</dbReference>
<gene>
    <name evidence="5" type="ORF">QV13_00765</name>
</gene>
<dbReference type="AlphaFoldDB" id="A0A1C2EDW5"/>
<evidence type="ECO:0000256" key="1">
    <source>
        <dbReference type="ARBA" id="ARBA00010928"/>
    </source>
</evidence>
<comment type="caution">
    <text evidence="5">The sequence shown here is derived from an EMBL/GenBank/DDBJ whole genome shotgun (WGS) entry which is preliminary data.</text>
</comment>
<name>A0A1C2EDW5_9HYPH</name>
<dbReference type="GO" id="GO:0000166">
    <property type="term" value="F:nucleotide binding"/>
    <property type="evidence" value="ECO:0007669"/>
    <property type="project" value="InterPro"/>
</dbReference>
<proteinExistence type="inferred from homology"/>
<organism evidence="5 6">
    <name type="scientific">Mesorhizobium hungaricum</name>
    <dbReference type="NCBI Taxonomy" id="1566387"/>
    <lineage>
        <taxon>Bacteria</taxon>
        <taxon>Pseudomonadati</taxon>
        <taxon>Pseudomonadota</taxon>
        <taxon>Alphaproteobacteria</taxon>
        <taxon>Hyphomicrobiales</taxon>
        <taxon>Phyllobacteriaceae</taxon>
        <taxon>Mesorhizobium</taxon>
    </lineage>
</organism>
<keyword evidence="6" id="KW-1185">Reference proteome</keyword>
<accession>A0A1C2EDW5</accession>
<evidence type="ECO:0000259" key="4">
    <source>
        <dbReference type="Pfam" id="PF02894"/>
    </source>
</evidence>
<dbReference type="InterPro" id="IPR036291">
    <property type="entry name" value="NAD(P)-bd_dom_sf"/>
</dbReference>
<dbReference type="OrthoDB" id="6183734at2"/>
<evidence type="ECO:0000313" key="5">
    <source>
        <dbReference type="EMBL" id="OCX25143.1"/>
    </source>
</evidence>
<dbReference type="STRING" id="1566387.QV13_00765"/>
<reference evidence="5 6" key="1">
    <citation type="submission" date="2016-08" db="EMBL/GenBank/DDBJ databases">
        <title>Whole genome sequence of Mesorhizobium sp. strain UASWS1009 isolated from industrial sewage.</title>
        <authorList>
            <person name="Crovadore J."/>
            <person name="Calmin G."/>
            <person name="Chablais R."/>
            <person name="Cochard B."/>
            <person name="Lefort F."/>
        </authorList>
    </citation>
    <scope>NUCLEOTIDE SEQUENCE [LARGE SCALE GENOMIC DNA]</scope>
    <source>
        <strain evidence="5 6">UASWS1009</strain>
    </source>
</reference>
<keyword evidence="2" id="KW-0560">Oxidoreductase</keyword>
<feature type="domain" description="Gfo/Idh/MocA-like oxidoreductase N-terminal" evidence="3">
    <location>
        <begin position="20"/>
        <end position="137"/>
    </location>
</feature>
<evidence type="ECO:0000313" key="6">
    <source>
        <dbReference type="Proteomes" id="UP000094412"/>
    </source>
</evidence>
<dbReference type="RefSeq" id="WP_024926955.1">
    <property type="nucleotide sequence ID" value="NZ_MDEO01000018.1"/>
</dbReference>
<evidence type="ECO:0000256" key="2">
    <source>
        <dbReference type="ARBA" id="ARBA00023002"/>
    </source>
</evidence>
<sequence>MTSIEHSEQNWPAPNNPKPITIVGAGGIVRDAHLPAYNQAGLKVCAVTDLDAGRRSALAADHDIGKVYGSVAAAVAALGTTCVYDVAVPPVAILSVLRDLPEHAAVLIQKPMGLDLAGAREIRALCRERKLKAAVNFQLRFSPMMMAARQAIAKGLIGDLLEIEVHANIFTPWTLFPFLLTMDRVEILVHSIHYLDSIRALFGTPKGVFARSMGDPRAPGFAQTRTSVMLDWGDQRRGLMSINHNHQAGRKFQSAWFRIEGTEATMMIKLGVCFDYPRGEADELWFCPNGGEWRQVPLTGSWFIESFMGPMRNVQRFDAGEDDRLFSGVEDAFETMALVEACFDAMERPPVPLQLN</sequence>
<dbReference type="Proteomes" id="UP000094412">
    <property type="component" value="Unassembled WGS sequence"/>
</dbReference>
<dbReference type="SUPFAM" id="SSF55347">
    <property type="entry name" value="Glyceraldehyde-3-phosphate dehydrogenase-like, C-terminal domain"/>
    <property type="match status" value="1"/>
</dbReference>
<comment type="similarity">
    <text evidence="1">Belongs to the Gfo/Idh/MocA family.</text>
</comment>
<protein>
    <submittedName>
        <fullName evidence="5">Oxidoreductase</fullName>
    </submittedName>
</protein>
<dbReference type="InterPro" id="IPR051317">
    <property type="entry name" value="Gfo/Idh/MocA_oxidoreduct"/>
</dbReference>
<evidence type="ECO:0000259" key="3">
    <source>
        <dbReference type="Pfam" id="PF01408"/>
    </source>
</evidence>
<dbReference type="Gene3D" id="3.30.360.10">
    <property type="entry name" value="Dihydrodipicolinate Reductase, domain 2"/>
    <property type="match status" value="1"/>
</dbReference>
<dbReference type="Gene3D" id="3.40.50.720">
    <property type="entry name" value="NAD(P)-binding Rossmann-like Domain"/>
    <property type="match status" value="1"/>
</dbReference>
<dbReference type="PANTHER" id="PTHR43708">
    <property type="entry name" value="CONSERVED EXPRESSED OXIDOREDUCTASE (EUROFUNG)"/>
    <property type="match status" value="1"/>
</dbReference>
<dbReference type="InterPro" id="IPR004104">
    <property type="entry name" value="Gfo/Idh/MocA-like_OxRdtase_C"/>
</dbReference>
<dbReference type="SUPFAM" id="SSF51735">
    <property type="entry name" value="NAD(P)-binding Rossmann-fold domains"/>
    <property type="match status" value="1"/>
</dbReference>
<dbReference type="Pfam" id="PF02894">
    <property type="entry name" value="GFO_IDH_MocA_C"/>
    <property type="match status" value="1"/>
</dbReference>
<feature type="domain" description="Gfo/Idh/MocA-like oxidoreductase C-terminal" evidence="4">
    <location>
        <begin position="149"/>
        <end position="348"/>
    </location>
</feature>
<dbReference type="GO" id="GO:0016491">
    <property type="term" value="F:oxidoreductase activity"/>
    <property type="evidence" value="ECO:0007669"/>
    <property type="project" value="UniProtKB-KW"/>
</dbReference>
<dbReference type="EMBL" id="MDEO01000018">
    <property type="protein sequence ID" value="OCX25143.1"/>
    <property type="molecule type" value="Genomic_DNA"/>
</dbReference>
<dbReference type="Pfam" id="PF01408">
    <property type="entry name" value="GFO_IDH_MocA"/>
    <property type="match status" value="1"/>
</dbReference>
<dbReference type="InterPro" id="IPR000683">
    <property type="entry name" value="Gfo/Idh/MocA-like_OxRdtase_N"/>
</dbReference>